<feature type="non-terminal residue" evidence="2">
    <location>
        <position position="1"/>
    </location>
</feature>
<evidence type="ECO:0000256" key="1">
    <source>
        <dbReference type="SAM" id="Coils"/>
    </source>
</evidence>
<evidence type="ECO:0000313" key="3">
    <source>
        <dbReference type="Proteomes" id="UP000699462"/>
    </source>
</evidence>
<proteinExistence type="predicted"/>
<dbReference type="EMBL" id="JTDF01005069">
    <property type="protein sequence ID" value="KAF8566463.1"/>
    <property type="molecule type" value="Genomic_DNA"/>
</dbReference>
<dbReference type="AlphaFoldDB" id="A0A8T0DF97"/>
<keyword evidence="3" id="KW-1185">Reference proteome</keyword>
<organism evidence="2 3">
    <name type="scientific">Paragonimus westermani</name>
    <dbReference type="NCBI Taxonomy" id="34504"/>
    <lineage>
        <taxon>Eukaryota</taxon>
        <taxon>Metazoa</taxon>
        <taxon>Spiralia</taxon>
        <taxon>Lophotrochozoa</taxon>
        <taxon>Platyhelminthes</taxon>
        <taxon>Trematoda</taxon>
        <taxon>Digenea</taxon>
        <taxon>Plagiorchiida</taxon>
        <taxon>Troglotremata</taxon>
        <taxon>Troglotrematidae</taxon>
        <taxon>Paragonimus</taxon>
    </lineage>
</organism>
<protein>
    <submittedName>
        <fullName evidence="2">Uncharacterized protein</fullName>
    </submittedName>
</protein>
<comment type="caution">
    <text evidence="2">The sequence shown here is derived from an EMBL/GenBank/DDBJ whole genome shotgun (WGS) entry which is preliminary data.</text>
</comment>
<keyword evidence="1" id="KW-0175">Coiled coil</keyword>
<sequence>TSKLSARLVELASDYQDAIARAERAERKLDEVQSLLNKRELEYKELLTKRYAVDSPEVAQLISARIDTVEARHEQTVKSLNEKLEESSVRFHALEEEFRLALRIEAERYGELYNTAEGLKIKLGNADSLIKELERREESARHLVAELTTAIKEQKAKSTNQQKSFLLMQHNQKVSYSCRH</sequence>
<feature type="coiled-coil region" evidence="1">
    <location>
        <begin position="8"/>
        <end position="150"/>
    </location>
</feature>
<evidence type="ECO:0000313" key="2">
    <source>
        <dbReference type="EMBL" id="KAF8566463.1"/>
    </source>
</evidence>
<dbReference type="OrthoDB" id="7451790at2759"/>
<dbReference type="Proteomes" id="UP000699462">
    <property type="component" value="Unassembled WGS sequence"/>
</dbReference>
<gene>
    <name evidence="2" type="ORF">P879_10408</name>
</gene>
<accession>A0A8T0DF97</accession>
<name>A0A8T0DF97_9TREM</name>
<reference evidence="2 3" key="1">
    <citation type="submission" date="2019-07" db="EMBL/GenBank/DDBJ databases">
        <title>Annotation for the trematode Paragonimus westermani.</title>
        <authorList>
            <person name="Choi Y.-J."/>
        </authorList>
    </citation>
    <scope>NUCLEOTIDE SEQUENCE [LARGE SCALE GENOMIC DNA]</scope>
    <source>
        <strain evidence="2">180907_Pwestermani</strain>
    </source>
</reference>